<name>A0A423T5T0_PENVA</name>
<dbReference type="GO" id="GO:0005175">
    <property type="term" value="F:CD27 receptor binding"/>
    <property type="evidence" value="ECO:0007669"/>
    <property type="project" value="TreeGrafter"/>
</dbReference>
<evidence type="ECO:0000313" key="2">
    <source>
        <dbReference type="Proteomes" id="UP000283509"/>
    </source>
</evidence>
<dbReference type="AlphaFoldDB" id="A0A423T5T0"/>
<organism evidence="1 2">
    <name type="scientific">Penaeus vannamei</name>
    <name type="common">Whiteleg shrimp</name>
    <name type="synonym">Litopenaeus vannamei</name>
    <dbReference type="NCBI Taxonomy" id="6689"/>
    <lineage>
        <taxon>Eukaryota</taxon>
        <taxon>Metazoa</taxon>
        <taxon>Ecdysozoa</taxon>
        <taxon>Arthropoda</taxon>
        <taxon>Crustacea</taxon>
        <taxon>Multicrustacea</taxon>
        <taxon>Malacostraca</taxon>
        <taxon>Eumalacostraca</taxon>
        <taxon>Eucarida</taxon>
        <taxon>Decapoda</taxon>
        <taxon>Dendrobranchiata</taxon>
        <taxon>Penaeoidea</taxon>
        <taxon>Penaeidae</taxon>
        <taxon>Penaeus</taxon>
    </lineage>
</organism>
<gene>
    <name evidence="1" type="ORF">C7M84_009818</name>
</gene>
<accession>A0A423T5T0</accession>
<evidence type="ECO:0000313" key="1">
    <source>
        <dbReference type="EMBL" id="ROT71847.1"/>
    </source>
</evidence>
<comment type="caution">
    <text evidence="1">The sequence shown here is derived from an EMBL/GenBank/DDBJ whole genome shotgun (WGS) entry which is preliminary data.</text>
</comment>
<sequence length="165" mass="18477">MPKRPCPFEDSYSPQMKLHVGAKEVDNGVMRSEKMKAVYDRTLSLLYSGAKNVMNNNTVERMETGFEVQKVKAANTLHQMCLTAQGTLARPQPFSKNMEMQPKNRSSCGHSPNILLSVIPSCSYCESQLCDSCIKSCHFCQGIFCPKCSLTVYQEEEKVLCLSCC</sequence>
<dbReference type="GO" id="GO:0097191">
    <property type="term" value="P:extrinsic apoptotic signaling pathway"/>
    <property type="evidence" value="ECO:0007669"/>
    <property type="project" value="TreeGrafter"/>
</dbReference>
<dbReference type="STRING" id="6689.A0A423T5T0"/>
<dbReference type="Proteomes" id="UP000283509">
    <property type="component" value="Unassembled WGS sequence"/>
</dbReference>
<dbReference type="PANTHER" id="PTHR14365:SF1">
    <property type="entry name" value="APOPTOSIS REGULATORY PROTEIN SIVA"/>
    <property type="match status" value="1"/>
</dbReference>
<dbReference type="PANTHER" id="PTHR14365">
    <property type="entry name" value="APOPTOSIS REGULATORY PROTEIN SIVA"/>
    <property type="match status" value="1"/>
</dbReference>
<protein>
    <submittedName>
        <fullName evidence="1">Putative apoptosis regulatory protein Siva</fullName>
    </submittedName>
</protein>
<reference evidence="1 2" key="1">
    <citation type="submission" date="2018-04" db="EMBL/GenBank/DDBJ databases">
        <authorList>
            <person name="Zhang X."/>
            <person name="Yuan J."/>
            <person name="Li F."/>
            <person name="Xiang J."/>
        </authorList>
    </citation>
    <scope>NUCLEOTIDE SEQUENCE [LARGE SCALE GENOMIC DNA]</scope>
    <source>
        <tissue evidence="1">Muscle</tissue>
    </source>
</reference>
<keyword evidence="2" id="KW-1185">Reference proteome</keyword>
<dbReference type="InterPro" id="IPR022773">
    <property type="entry name" value="Siva"/>
</dbReference>
<reference evidence="1 2" key="2">
    <citation type="submission" date="2019-01" db="EMBL/GenBank/DDBJ databases">
        <title>The decoding of complex shrimp genome reveals the adaptation for benthos swimmer, frequently molting mechanism and breeding impact on genome.</title>
        <authorList>
            <person name="Sun Y."/>
            <person name="Gao Y."/>
            <person name="Yu Y."/>
        </authorList>
    </citation>
    <scope>NUCLEOTIDE SEQUENCE [LARGE SCALE GENOMIC DNA]</scope>
    <source>
        <tissue evidence="1">Muscle</tissue>
    </source>
</reference>
<dbReference type="Pfam" id="PF05458">
    <property type="entry name" value="Siva"/>
    <property type="match status" value="1"/>
</dbReference>
<proteinExistence type="predicted"/>
<dbReference type="EMBL" id="QCYY01002239">
    <property type="protein sequence ID" value="ROT71847.1"/>
    <property type="molecule type" value="Genomic_DNA"/>
</dbReference>
<dbReference type="OrthoDB" id="60860at2759"/>